<reference evidence="4" key="1">
    <citation type="submission" date="2022-06" db="EMBL/GenBank/DDBJ databases">
        <authorList>
            <consortium name="SYNGENTA / RWTH Aachen University"/>
        </authorList>
    </citation>
    <scope>NUCLEOTIDE SEQUENCE</scope>
</reference>
<keyword evidence="2" id="KW-0812">Transmembrane</keyword>
<keyword evidence="5" id="KW-1185">Reference proteome</keyword>
<dbReference type="InterPro" id="IPR012677">
    <property type="entry name" value="Nucleotide-bd_a/b_plait_sf"/>
</dbReference>
<dbReference type="EMBL" id="CALTRL010001086">
    <property type="protein sequence ID" value="CAH7670893.1"/>
    <property type="molecule type" value="Genomic_DNA"/>
</dbReference>
<evidence type="ECO:0000313" key="5">
    <source>
        <dbReference type="Proteomes" id="UP001153365"/>
    </source>
</evidence>
<dbReference type="AlphaFoldDB" id="A0AAV0ARB3"/>
<dbReference type="GO" id="GO:0003723">
    <property type="term" value="F:RNA binding"/>
    <property type="evidence" value="ECO:0007669"/>
    <property type="project" value="InterPro"/>
</dbReference>
<accession>A0AAV0ARB3</accession>
<evidence type="ECO:0000256" key="2">
    <source>
        <dbReference type="SAM" id="Phobius"/>
    </source>
</evidence>
<dbReference type="InterPro" id="IPR000504">
    <property type="entry name" value="RRM_dom"/>
</dbReference>
<feature type="transmembrane region" description="Helical" evidence="2">
    <location>
        <begin position="132"/>
        <end position="155"/>
    </location>
</feature>
<sequence length="160" mass="18150">MSRSCPDQNMEHALPNYDTDSTLTSISSDGSKEEAIKFLPVNCVELSTVYITGFQPDTTQDNLLSSVKQYGIILVSTQIIKHKYILVQMGSPPEAQRVIDCLGNHSKNLKCSWGKKNIVECADNVTENNRCVVFFLLSELYQIFSFLIFQIYFVMFCENI</sequence>
<evidence type="ECO:0000259" key="3">
    <source>
        <dbReference type="Pfam" id="PF00076"/>
    </source>
</evidence>
<comment type="caution">
    <text evidence="4">The sequence shown here is derived from an EMBL/GenBank/DDBJ whole genome shotgun (WGS) entry which is preliminary data.</text>
</comment>
<proteinExistence type="predicted"/>
<organism evidence="4 5">
    <name type="scientific">Phakopsora pachyrhizi</name>
    <name type="common">Asian soybean rust disease fungus</name>
    <dbReference type="NCBI Taxonomy" id="170000"/>
    <lineage>
        <taxon>Eukaryota</taxon>
        <taxon>Fungi</taxon>
        <taxon>Dikarya</taxon>
        <taxon>Basidiomycota</taxon>
        <taxon>Pucciniomycotina</taxon>
        <taxon>Pucciniomycetes</taxon>
        <taxon>Pucciniales</taxon>
        <taxon>Phakopsoraceae</taxon>
        <taxon>Phakopsora</taxon>
    </lineage>
</organism>
<protein>
    <recommendedName>
        <fullName evidence="3">RRM domain-containing protein</fullName>
    </recommendedName>
</protein>
<dbReference type="InterPro" id="IPR035979">
    <property type="entry name" value="RBD_domain_sf"/>
</dbReference>
<keyword evidence="2" id="KW-1133">Transmembrane helix</keyword>
<dbReference type="Gene3D" id="3.30.70.330">
    <property type="match status" value="1"/>
</dbReference>
<keyword evidence="2" id="KW-0472">Membrane</keyword>
<evidence type="ECO:0000256" key="1">
    <source>
        <dbReference type="SAM" id="MobiDB-lite"/>
    </source>
</evidence>
<gene>
    <name evidence="4" type="ORF">PPACK8108_LOCUS5640</name>
</gene>
<dbReference type="SUPFAM" id="SSF54928">
    <property type="entry name" value="RNA-binding domain, RBD"/>
    <property type="match status" value="1"/>
</dbReference>
<dbReference type="Pfam" id="PF00076">
    <property type="entry name" value="RRM_1"/>
    <property type="match status" value="1"/>
</dbReference>
<dbReference type="Proteomes" id="UP001153365">
    <property type="component" value="Unassembled WGS sequence"/>
</dbReference>
<evidence type="ECO:0000313" key="4">
    <source>
        <dbReference type="EMBL" id="CAH7670893.1"/>
    </source>
</evidence>
<feature type="domain" description="RRM" evidence="3">
    <location>
        <begin position="49"/>
        <end position="105"/>
    </location>
</feature>
<name>A0AAV0ARB3_PHAPC</name>
<feature type="region of interest" description="Disordered" evidence="1">
    <location>
        <begin position="1"/>
        <end position="26"/>
    </location>
</feature>